<evidence type="ECO:0000256" key="6">
    <source>
        <dbReference type="SAM" id="MobiDB-lite"/>
    </source>
</evidence>
<dbReference type="NCBIfam" id="TIGR01571">
    <property type="entry name" value="A_thal_Cys_rich"/>
    <property type="match status" value="1"/>
</dbReference>
<dbReference type="InterPro" id="IPR002200">
    <property type="entry name" value="Elicitin"/>
</dbReference>
<dbReference type="AlphaFoldDB" id="W2INC2"/>
<gene>
    <name evidence="8" type="ORF">L916_12315</name>
</gene>
<dbReference type="Pfam" id="PF00964">
    <property type="entry name" value="Elicitin"/>
    <property type="match status" value="1"/>
</dbReference>
<evidence type="ECO:0000256" key="3">
    <source>
        <dbReference type="ARBA" id="ARBA00022525"/>
    </source>
</evidence>
<dbReference type="GO" id="GO:0005576">
    <property type="term" value="C:extracellular region"/>
    <property type="evidence" value="ECO:0007669"/>
    <property type="project" value="UniProtKB-SubCell"/>
</dbReference>
<feature type="region of interest" description="Disordered" evidence="6">
    <location>
        <begin position="121"/>
        <end position="147"/>
    </location>
</feature>
<keyword evidence="3" id="KW-0964">Secreted</keyword>
<dbReference type="Gene3D" id="1.10.239.10">
    <property type="entry name" value="Elicitin domain"/>
    <property type="match status" value="1"/>
</dbReference>
<evidence type="ECO:0000313" key="8">
    <source>
        <dbReference type="EMBL" id="ETL35575.1"/>
    </source>
</evidence>
<dbReference type="InterPro" id="IPR036470">
    <property type="entry name" value="Elicitin_sf"/>
</dbReference>
<protein>
    <submittedName>
        <fullName evidence="8">Uncharacterized protein</fullName>
    </submittedName>
</protein>
<dbReference type="PRINTS" id="PR00948">
    <property type="entry name" value="ELICITIN"/>
</dbReference>
<keyword evidence="7" id="KW-0812">Transmembrane</keyword>
<dbReference type="VEuPathDB" id="FungiDB:PPTG_14234"/>
<organism evidence="8">
    <name type="scientific">Phytophthora nicotianae</name>
    <name type="common">Potato buckeye rot agent</name>
    <name type="synonym">Phytophthora parasitica</name>
    <dbReference type="NCBI Taxonomy" id="4792"/>
    <lineage>
        <taxon>Eukaryota</taxon>
        <taxon>Sar</taxon>
        <taxon>Stramenopiles</taxon>
        <taxon>Oomycota</taxon>
        <taxon>Peronosporomycetes</taxon>
        <taxon>Peronosporales</taxon>
        <taxon>Peronosporaceae</taxon>
        <taxon>Phytophthora</taxon>
    </lineage>
</organism>
<keyword evidence="7" id="KW-0472">Membrane</keyword>
<dbReference type="Pfam" id="PF04749">
    <property type="entry name" value="PLAC8"/>
    <property type="match status" value="1"/>
</dbReference>
<dbReference type="GO" id="GO:0052040">
    <property type="term" value="P:symbiont-mediated perturbation of host programmed cell death"/>
    <property type="evidence" value="ECO:0007669"/>
    <property type="project" value="UniProtKB-KW"/>
</dbReference>
<reference evidence="8" key="1">
    <citation type="submission" date="2013-11" db="EMBL/GenBank/DDBJ databases">
        <title>The Genome Sequence of Phytophthora parasitica CJ05E6.</title>
        <authorList>
            <consortium name="The Broad Institute Genomics Platform"/>
            <person name="Russ C."/>
            <person name="Tyler B."/>
            <person name="Panabieres F."/>
            <person name="Shan W."/>
            <person name="Tripathy S."/>
            <person name="Grunwald N."/>
            <person name="Machado M."/>
            <person name="Johnson C.S."/>
            <person name="Arredondo F."/>
            <person name="Hong C."/>
            <person name="Coffey M."/>
            <person name="Young S.K."/>
            <person name="Zeng Q."/>
            <person name="Gargeya S."/>
            <person name="Fitzgerald M."/>
            <person name="Abouelleil A."/>
            <person name="Alvarado L."/>
            <person name="Chapman S.B."/>
            <person name="Gainer-Dewar J."/>
            <person name="Goldberg J."/>
            <person name="Griggs A."/>
            <person name="Gujja S."/>
            <person name="Hansen M."/>
            <person name="Howarth C."/>
            <person name="Imamovic A."/>
            <person name="Ireland A."/>
            <person name="Larimer J."/>
            <person name="McCowan C."/>
            <person name="Murphy C."/>
            <person name="Pearson M."/>
            <person name="Poon T.W."/>
            <person name="Priest M."/>
            <person name="Roberts A."/>
            <person name="Saif S."/>
            <person name="Shea T."/>
            <person name="Sykes S."/>
            <person name="Wortman J."/>
            <person name="Nusbaum C."/>
            <person name="Birren B."/>
        </authorList>
    </citation>
    <scope>NUCLEOTIDE SEQUENCE [LARGE SCALE GENOMIC DNA]</scope>
    <source>
        <strain evidence="8">CJ05E6</strain>
    </source>
</reference>
<comment type="similarity">
    <text evidence="2">Belongs to the elicitin family.</text>
</comment>
<dbReference type="SMART" id="SM01187">
    <property type="entry name" value="Elicitin"/>
    <property type="match status" value="1"/>
</dbReference>
<dbReference type="Proteomes" id="UP000053864">
    <property type="component" value="Unassembled WGS sequence"/>
</dbReference>
<evidence type="ECO:0000256" key="2">
    <source>
        <dbReference type="ARBA" id="ARBA00009544"/>
    </source>
</evidence>
<evidence type="ECO:0000256" key="1">
    <source>
        <dbReference type="ARBA" id="ARBA00004613"/>
    </source>
</evidence>
<sequence>MSKSAAGYSRAQDRTAMPSKRVPTLPVITIVPDANPTCPVRRGPAQHQAQNSSRSTWNSSFFDCCCSVAPTYCCIVTCCPCTTIASVKESLSGGYERTLLYFGGLALGFLVSVGFAASNTSNTSEDTEDIPVGPGPPSPSESPQDGDSGHSIMWQAFAALFLITFLLGVWRLRMQTRHSLGIQGSHVNDCLSSFLCCFCVISQLHLELKCQHNEPPARHNRTGQGDNNLSSTYQVDTLAPYAVMFIPRFPSYSSNHRPPPPPDRKMKTGSLIAAATTTLAAFTAPAQVAAAECSTLSLVVTFLPLLTNANTCASNTGYSLYPFTGLPTADELTLICADTTCTKLLAEASALDLPDCTVTYDGVSYNVKDELTLYATACGVARK</sequence>
<keyword evidence="7" id="KW-1133">Transmembrane helix</keyword>
<evidence type="ECO:0000256" key="7">
    <source>
        <dbReference type="SAM" id="Phobius"/>
    </source>
</evidence>
<feature type="transmembrane region" description="Helical" evidence="7">
    <location>
        <begin position="152"/>
        <end position="170"/>
    </location>
</feature>
<accession>W2INC2</accession>
<dbReference type="VEuPathDB" id="FungiDB:PPTG_14235"/>
<keyword evidence="5" id="KW-1015">Disulfide bond</keyword>
<keyword evidence="4" id="KW-0928">Hypersensitive response elicitation</keyword>
<dbReference type="PANTHER" id="PTHR15907">
    <property type="entry name" value="DUF614 FAMILY PROTEIN-RELATED"/>
    <property type="match status" value="1"/>
</dbReference>
<dbReference type="SUPFAM" id="SSF48647">
    <property type="entry name" value="Fungal elicitin"/>
    <property type="match status" value="1"/>
</dbReference>
<evidence type="ECO:0000256" key="4">
    <source>
        <dbReference type="ARBA" id="ARBA00022978"/>
    </source>
</evidence>
<dbReference type="EMBL" id="KI673974">
    <property type="protein sequence ID" value="ETL35575.1"/>
    <property type="molecule type" value="Genomic_DNA"/>
</dbReference>
<proteinExistence type="inferred from homology"/>
<name>W2INC2_PHYNI</name>
<feature type="transmembrane region" description="Helical" evidence="7">
    <location>
        <begin position="98"/>
        <end position="117"/>
    </location>
</feature>
<comment type="subcellular location">
    <subcellularLocation>
        <location evidence="1">Secreted</location>
    </subcellularLocation>
</comment>
<dbReference type="InterPro" id="IPR006461">
    <property type="entry name" value="PLAC_motif_containing"/>
</dbReference>
<evidence type="ECO:0000256" key="5">
    <source>
        <dbReference type="ARBA" id="ARBA00023157"/>
    </source>
</evidence>